<dbReference type="EMBL" id="JBBNAG010000013">
    <property type="protein sequence ID" value="KAK9084451.1"/>
    <property type="molecule type" value="Genomic_DNA"/>
</dbReference>
<dbReference type="PANTHER" id="PTHR31429:SF59">
    <property type="entry name" value="WRKY TRANSCRIPTION FACTOR 47-RELATED"/>
    <property type="match status" value="1"/>
</dbReference>
<dbReference type="Proteomes" id="UP001419268">
    <property type="component" value="Unassembled WGS sequence"/>
</dbReference>
<dbReference type="PANTHER" id="PTHR31429">
    <property type="entry name" value="WRKY TRANSCRIPTION FACTOR 36-RELATED"/>
    <property type="match status" value="1"/>
</dbReference>
<feature type="region of interest" description="Disordered" evidence="7">
    <location>
        <begin position="534"/>
        <end position="557"/>
    </location>
</feature>
<evidence type="ECO:0000256" key="7">
    <source>
        <dbReference type="SAM" id="MobiDB-lite"/>
    </source>
</evidence>
<evidence type="ECO:0000256" key="6">
    <source>
        <dbReference type="SAM" id="Coils"/>
    </source>
</evidence>
<organism evidence="9 10">
    <name type="scientific">Stephania cephalantha</name>
    <dbReference type="NCBI Taxonomy" id="152367"/>
    <lineage>
        <taxon>Eukaryota</taxon>
        <taxon>Viridiplantae</taxon>
        <taxon>Streptophyta</taxon>
        <taxon>Embryophyta</taxon>
        <taxon>Tracheophyta</taxon>
        <taxon>Spermatophyta</taxon>
        <taxon>Magnoliopsida</taxon>
        <taxon>Ranunculales</taxon>
        <taxon>Menispermaceae</taxon>
        <taxon>Menispermoideae</taxon>
        <taxon>Cissampelideae</taxon>
        <taxon>Stephania</taxon>
    </lineage>
</organism>
<evidence type="ECO:0000256" key="2">
    <source>
        <dbReference type="ARBA" id="ARBA00023015"/>
    </source>
</evidence>
<dbReference type="AlphaFoldDB" id="A0AAP0HHE2"/>
<keyword evidence="3" id="KW-0238">DNA-binding</keyword>
<feature type="region of interest" description="Disordered" evidence="7">
    <location>
        <begin position="193"/>
        <end position="250"/>
    </location>
</feature>
<dbReference type="Pfam" id="PF03106">
    <property type="entry name" value="WRKY"/>
    <property type="match status" value="1"/>
</dbReference>
<feature type="coiled-coil region" evidence="6">
    <location>
        <begin position="79"/>
        <end position="106"/>
    </location>
</feature>
<feature type="compositionally biased region" description="Basic and acidic residues" evidence="7">
    <location>
        <begin position="20"/>
        <end position="39"/>
    </location>
</feature>
<feature type="compositionally biased region" description="Polar residues" evidence="7">
    <location>
        <begin position="204"/>
        <end position="216"/>
    </location>
</feature>
<evidence type="ECO:0000256" key="4">
    <source>
        <dbReference type="ARBA" id="ARBA00023163"/>
    </source>
</evidence>
<evidence type="ECO:0000259" key="8">
    <source>
        <dbReference type="PROSITE" id="PS50811"/>
    </source>
</evidence>
<accession>A0AAP0HHE2</accession>
<dbReference type="FunFam" id="2.20.25.80:FF:000002">
    <property type="entry name" value="probable WRKY transcription factor 31"/>
    <property type="match status" value="1"/>
</dbReference>
<feature type="region of interest" description="Disordered" evidence="7">
    <location>
        <begin position="15"/>
        <end position="39"/>
    </location>
</feature>
<feature type="compositionally biased region" description="Basic and acidic residues" evidence="7">
    <location>
        <begin position="226"/>
        <end position="247"/>
    </location>
</feature>
<keyword evidence="2" id="KW-0805">Transcription regulation</keyword>
<dbReference type="PROSITE" id="PS50811">
    <property type="entry name" value="WRKY"/>
    <property type="match status" value="1"/>
</dbReference>
<protein>
    <recommendedName>
        <fullName evidence="8">WRKY domain-containing protein</fullName>
    </recommendedName>
</protein>
<keyword evidence="4" id="KW-0804">Transcription</keyword>
<dbReference type="Gene3D" id="2.20.25.80">
    <property type="entry name" value="WRKY domain"/>
    <property type="match status" value="1"/>
</dbReference>
<dbReference type="SMART" id="SM00774">
    <property type="entry name" value="WRKY"/>
    <property type="match status" value="1"/>
</dbReference>
<dbReference type="InterPro" id="IPR003657">
    <property type="entry name" value="WRKY_dom"/>
</dbReference>
<comment type="subcellular location">
    <subcellularLocation>
        <location evidence="1">Nucleus</location>
    </subcellularLocation>
</comment>
<reference evidence="9 10" key="1">
    <citation type="submission" date="2024-01" db="EMBL/GenBank/DDBJ databases">
        <title>Genome assemblies of Stephania.</title>
        <authorList>
            <person name="Yang L."/>
        </authorList>
    </citation>
    <scope>NUCLEOTIDE SEQUENCE [LARGE SCALE GENOMIC DNA]</scope>
    <source>
        <strain evidence="9">JXDWG</strain>
        <tissue evidence="9">Leaf</tissue>
    </source>
</reference>
<feature type="compositionally biased region" description="Basic and acidic residues" evidence="7">
    <location>
        <begin position="115"/>
        <end position="129"/>
    </location>
</feature>
<evidence type="ECO:0000313" key="10">
    <source>
        <dbReference type="Proteomes" id="UP001419268"/>
    </source>
</evidence>
<name>A0AAP0HHE2_9MAGN</name>
<keyword evidence="10" id="KW-1185">Reference proteome</keyword>
<comment type="caution">
    <text evidence="9">The sequence shown here is derived from an EMBL/GenBank/DDBJ whole genome shotgun (WGS) entry which is preliminary data.</text>
</comment>
<dbReference type="GO" id="GO:0043565">
    <property type="term" value="F:sequence-specific DNA binding"/>
    <property type="evidence" value="ECO:0007669"/>
    <property type="project" value="InterPro"/>
</dbReference>
<keyword evidence="5" id="KW-0539">Nucleus</keyword>
<sequence length="566" mass="61967">MAIEEVDFFAMNCTDDGEAEQSRRSMDMEESHHDDHVEDAGSTLNNQVELGLNTGLHLRTFEYCGSDGSASQEKHMNQLDCVHEENKKLKSMLDQMSKNYTALQAQILLAMQQETVHHNSKDQEDKERSTGMPISTTRPLMSSAASLLDMNNEPLSDSSIHHEDVKEGANYDFCNEGGRKQPFDDHLHHVQCHDQDHGSHFHPRQNQSSTPSSSCRSGKPTILTQNKEEDTTKEEAGGPPVADKHEQQVPCRKARVSIRARSDAPLISDGCQWRKYGQKMAKGNPCPRAYYRCTMAIGCPVRKQVQRCAEDKTILITTYEGSHNHPLPPAATAMANTTSAAANMLLSGSTNKQTHSSSSSSLFSSTSVPWAAYASSIATLSASAPFPTITLDFTANTNHPSSTTLQFQPSLPHHHHLIPSTPSLFPFHQHPLHGLPLMQLMNTLHTSTATTNPPYSPHHYNYRLPMLGHRQYLSTASLPLSSSSMVETISSALASDPDLATTLASTISSILNNGASDDQVGNINNEVMMRIHSNSSNSTSTVASTSTSTAPLPTFSLPARMRMPAP</sequence>
<dbReference type="SUPFAM" id="SSF118290">
    <property type="entry name" value="WRKY DNA-binding domain"/>
    <property type="match status" value="1"/>
</dbReference>
<feature type="region of interest" description="Disordered" evidence="7">
    <location>
        <begin position="115"/>
        <end position="137"/>
    </location>
</feature>
<feature type="domain" description="WRKY" evidence="8">
    <location>
        <begin position="262"/>
        <end position="328"/>
    </location>
</feature>
<evidence type="ECO:0000256" key="3">
    <source>
        <dbReference type="ARBA" id="ARBA00023125"/>
    </source>
</evidence>
<dbReference type="GO" id="GO:0005634">
    <property type="term" value="C:nucleus"/>
    <property type="evidence" value="ECO:0007669"/>
    <property type="project" value="UniProtKB-SubCell"/>
</dbReference>
<gene>
    <name evidence="9" type="ORF">Scep_030922</name>
</gene>
<dbReference type="InterPro" id="IPR044810">
    <property type="entry name" value="WRKY_plant"/>
</dbReference>
<dbReference type="InterPro" id="IPR036576">
    <property type="entry name" value="WRKY_dom_sf"/>
</dbReference>
<dbReference type="GO" id="GO:0003700">
    <property type="term" value="F:DNA-binding transcription factor activity"/>
    <property type="evidence" value="ECO:0007669"/>
    <property type="project" value="InterPro"/>
</dbReference>
<evidence type="ECO:0000313" key="9">
    <source>
        <dbReference type="EMBL" id="KAK9084451.1"/>
    </source>
</evidence>
<proteinExistence type="predicted"/>
<evidence type="ECO:0000256" key="1">
    <source>
        <dbReference type="ARBA" id="ARBA00004123"/>
    </source>
</evidence>
<keyword evidence="6" id="KW-0175">Coiled coil</keyword>
<evidence type="ECO:0000256" key="5">
    <source>
        <dbReference type="ARBA" id="ARBA00023242"/>
    </source>
</evidence>